<proteinExistence type="predicted"/>
<protein>
    <recommendedName>
        <fullName evidence="2">Sialidase domain-containing protein</fullName>
    </recommendedName>
</protein>
<keyword evidence="1" id="KW-0732">Signal</keyword>
<dbReference type="AlphaFoldDB" id="A0A5C1E4R4"/>
<reference evidence="3 4" key="1">
    <citation type="submission" date="2017-07" db="EMBL/GenBank/DDBJ databases">
        <title>Complete genome sequence of Oryzomicrobium terrae TPP412.</title>
        <authorList>
            <person name="Chiu L.-W."/>
            <person name="Lo K.-J."/>
            <person name="Tsai Y.-M."/>
            <person name="Lin S.-S."/>
            <person name="Kuo C.-H."/>
            <person name="Liu C.-T."/>
        </authorList>
    </citation>
    <scope>NUCLEOTIDE SEQUENCE [LARGE SCALE GENOMIC DNA]</scope>
    <source>
        <strain evidence="3 4">TPP412</strain>
    </source>
</reference>
<dbReference type="PANTHER" id="PTHR43752:SF2">
    <property type="entry name" value="BNR_ASP-BOX REPEAT FAMILY PROTEIN"/>
    <property type="match status" value="1"/>
</dbReference>
<dbReference type="EMBL" id="CP022579">
    <property type="protein sequence ID" value="QEL63714.1"/>
    <property type="molecule type" value="Genomic_DNA"/>
</dbReference>
<dbReference type="Gene3D" id="2.120.10.10">
    <property type="match status" value="1"/>
</dbReference>
<evidence type="ECO:0000313" key="4">
    <source>
        <dbReference type="Proteomes" id="UP000323671"/>
    </source>
</evidence>
<keyword evidence="4" id="KW-1185">Reference proteome</keyword>
<gene>
    <name evidence="3" type="ORF">OTERR_02380</name>
</gene>
<dbReference type="PANTHER" id="PTHR43752">
    <property type="entry name" value="BNR/ASP-BOX REPEAT FAMILY PROTEIN"/>
    <property type="match status" value="1"/>
</dbReference>
<dbReference type="CDD" id="cd15482">
    <property type="entry name" value="Sialidase_non-viral"/>
    <property type="match status" value="1"/>
</dbReference>
<dbReference type="Proteomes" id="UP000323671">
    <property type="component" value="Chromosome"/>
</dbReference>
<dbReference type="KEGG" id="otr:OTERR_02380"/>
<feature type="domain" description="Sialidase" evidence="2">
    <location>
        <begin position="84"/>
        <end position="369"/>
    </location>
</feature>
<evidence type="ECO:0000259" key="2">
    <source>
        <dbReference type="Pfam" id="PF13088"/>
    </source>
</evidence>
<dbReference type="InterPro" id="IPR036278">
    <property type="entry name" value="Sialidase_sf"/>
</dbReference>
<feature type="chain" id="PRO_5022670839" description="Sialidase domain-containing protein" evidence="1">
    <location>
        <begin position="25"/>
        <end position="393"/>
    </location>
</feature>
<dbReference type="SUPFAM" id="SSF50939">
    <property type="entry name" value="Sialidases"/>
    <property type="match status" value="1"/>
</dbReference>
<dbReference type="Pfam" id="PF13088">
    <property type="entry name" value="BNR_2"/>
    <property type="match status" value="1"/>
</dbReference>
<evidence type="ECO:0000256" key="1">
    <source>
        <dbReference type="SAM" id="SignalP"/>
    </source>
</evidence>
<feature type="signal peptide" evidence="1">
    <location>
        <begin position="1"/>
        <end position="24"/>
    </location>
</feature>
<name>A0A5C1E4R4_9RHOO</name>
<organism evidence="3 4">
    <name type="scientific">Oryzomicrobium terrae</name>
    <dbReference type="NCBI Taxonomy" id="1735038"/>
    <lineage>
        <taxon>Bacteria</taxon>
        <taxon>Pseudomonadati</taxon>
        <taxon>Pseudomonadota</taxon>
        <taxon>Betaproteobacteria</taxon>
        <taxon>Rhodocyclales</taxon>
        <taxon>Rhodocyclaceae</taxon>
        <taxon>Oryzomicrobium</taxon>
    </lineage>
</organism>
<dbReference type="RefSeq" id="WP_149424601.1">
    <property type="nucleotide sequence ID" value="NZ_CP022579.1"/>
</dbReference>
<sequence>MSAAPRIRRIAAALALLAAVGAAAWRAPRPVVSDFVTTSTAVAALAPKPPALHHVPVAPLADDFLPRVAPTAHGASLVALADGDVAAAWFAGSREGAPDVSIYLSRWHAVGRGGVWSAPVAVATREGVQAATGRYVRKLGNPVLGQDSDGRLHLWFVSVAFGGWAGSALNHQVSEDGGLTWSGAQRLVTSPFLNISTLVRNPPLWPDHGGGVALPVYHEFIAKHGEWLRLDDQGRVVDKVRLPQPRRALQPAVAPLGNGALLALLRDAGPGPGHVLSATSPDGGAHWQAGAPLPIANPNAAVALLRLTNGSLLLACNPVPGNRNRLSLWLSPDQGANWREVQVLDASDDGDDEFSYPALAQDSAGRIHVVYTWKRETLRHHVFAANALQESRP</sequence>
<dbReference type="InterPro" id="IPR011040">
    <property type="entry name" value="Sialidase"/>
</dbReference>
<accession>A0A5C1E4R4</accession>
<evidence type="ECO:0000313" key="3">
    <source>
        <dbReference type="EMBL" id="QEL63714.1"/>
    </source>
</evidence>